<evidence type="ECO:0008006" key="4">
    <source>
        <dbReference type="Google" id="ProtNLM"/>
    </source>
</evidence>
<dbReference type="GO" id="GO:0009055">
    <property type="term" value="F:electron transfer activity"/>
    <property type="evidence" value="ECO:0007669"/>
    <property type="project" value="InterPro"/>
</dbReference>
<keyword evidence="1" id="KW-1133">Transmembrane helix</keyword>
<name>A0A1M5M9I9_9FLAO</name>
<evidence type="ECO:0000256" key="1">
    <source>
        <dbReference type="SAM" id="Phobius"/>
    </source>
</evidence>
<dbReference type="SUPFAM" id="SSF46626">
    <property type="entry name" value="Cytochrome c"/>
    <property type="match status" value="1"/>
</dbReference>
<evidence type="ECO:0000313" key="2">
    <source>
        <dbReference type="EMBL" id="SHG73957.1"/>
    </source>
</evidence>
<feature type="transmembrane region" description="Helical" evidence="1">
    <location>
        <begin position="15"/>
        <end position="34"/>
    </location>
</feature>
<dbReference type="RefSeq" id="WP_073179702.1">
    <property type="nucleotide sequence ID" value="NZ_FQWL01000003.1"/>
</dbReference>
<proteinExistence type="predicted"/>
<keyword evidence="3" id="KW-1185">Reference proteome</keyword>
<dbReference type="Gene3D" id="1.10.760.10">
    <property type="entry name" value="Cytochrome c-like domain"/>
    <property type="match status" value="1"/>
</dbReference>
<dbReference type="EMBL" id="FQWL01000003">
    <property type="protein sequence ID" value="SHG73957.1"/>
    <property type="molecule type" value="Genomic_DNA"/>
</dbReference>
<evidence type="ECO:0000313" key="3">
    <source>
        <dbReference type="Proteomes" id="UP000184532"/>
    </source>
</evidence>
<dbReference type="GO" id="GO:0020037">
    <property type="term" value="F:heme binding"/>
    <property type="evidence" value="ECO:0007669"/>
    <property type="project" value="InterPro"/>
</dbReference>
<dbReference type="AlphaFoldDB" id="A0A1M5M9I9"/>
<accession>A0A1M5M9I9</accession>
<reference evidence="3" key="1">
    <citation type="submission" date="2016-11" db="EMBL/GenBank/DDBJ databases">
        <authorList>
            <person name="Varghese N."/>
            <person name="Submissions S."/>
        </authorList>
    </citation>
    <scope>NUCLEOTIDE SEQUENCE [LARGE SCALE GENOMIC DNA]</scope>
    <source>
        <strain evidence="3">DSM 22638</strain>
    </source>
</reference>
<dbReference type="InterPro" id="IPR036909">
    <property type="entry name" value="Cyt_c-like_dom_sf"/>
</dbReference>
<organism evidence="2 3">
    <name type="scientific">Flagellimonas flava</name>
    <dbReference type="NCBI Taxonomy" id="570519"/>
    <lineage>
        <taxon>Bacteria</taxon>
        <taxon>Pseudomonadati</taxon>
        <taxon>Bacteroidota</taxon>
        <taxon>Flavobacteriia</taxon>
        <taxon>Flavobacteriales</taxon>
        <taxon>Flavobacteriaceae</taxon>
        <taxon>Flagellimonas</taxon>
    </lineage>
</organism>
<gene>
    <name evidence="2" type="ORF">SAMN04488116_2335</name>
</gene>
<sequence length="149" mass="17043">MNGDFEHQVKLLSKVLFAFLALFLVLFGGLFYLANKPQETPEVLVEVEAAPQDDLIENGIHVATGFVEDEGMKVTIQNCTSCHSAKLVTQNRMNREGWEATIRWMQETQNLWDLGNNEELILAYLAKNYAPVSKGRRQNLKDVEWYPLQ</sequence>
<keyword evidence="1" id="KW-0472">Membrane</keyword>
<dbReference type="STRING" id="570519.SAMN04488116_2335"/>
<protein>
    <recommendedName>
        <fullName evidence="4">Sulfite dehydrogenase (Cytochrome) subunit SorB</fullName>
    </recommendedName>
</protein>
<dbReference type="Proteomes" id="UP000184532">
    <property type="component" value="Unassembled WGS sequence"/>
</dbReference>
<dbReference type="OrthoDB" id="9805828at2"/>
<keyword evidence="1" id="KW-0812">Transmembrane</keyword>